<dbReference type="PROSITE" id="PS51257">
    <property type="entry name" value="PROKAR_LIPOPROTEIN"/>
    <property type="match status" value="1"/>
</dbReference>
<dbReference type="InterPro" id="IPR014118">
    <property type="entry name" value="T4SS_TraV"/>
</dbReference>
<dbReference type="Pfam" id="PF09676">
    <property type="entry name" value="TraV"/>
    <property type="match status" value="1"/>
</dbReference>
<name>A0A4R1K335_9BACT</name>
<accession>A0A4R1K335</accession>
<dbReference type="Proteomes" id="UP000294614">
    <property type="component" value="Unassembled WGS sequence"/>
</dbReference>
<dbReference type="EMBL" id="SMGG01000007">
    <property type="protein sequence ID" value="TCK58442.1"/>
    <property type="molecule type" value="Genomic_DNA"/>
</dbReference>
<sequence>MDRYKIIVFAGLLSILSGCVYDSKFTCEGYKNAGRACKPVSSNIEYAIEKDDKTDATEVDTVIAAEPDSVVQQELFVKCDTDEPCNYKPADTDRVMVSKDAKKYLDFKKNEQKLLAEELTSYGIKVNSDSTPVTSKPKILKVTILPYEDSKGRLNMLRRVYMILQKSDWLLGDYLIVDDKQVEIKDGQAQ</sequence>
<evidence type="ECO:0000313" key="1">
    <source>
        <dbReference type="EMBL" id="TCK58442.1"/>
    </source>
</evidence>
<gene>
    <name evidence="1" type="ORF">C8D98_2644</name>
</gene>
<reference evidence="1 2" key="1">
    <citation type="submission" date="2019-03" db="EMBL/GenBank/DDBJ databases">
        <title>Genomic Encyclopedia of Type Strains, Phase IV (KMG-IV): sequencing the most valuable type-strain genomes for metagenomic binning, comparative biology and taxonomic classification.</title>
        <authorList>
            <person name="Goeker M."/>
        </authorList>
    </citation>
    <scope>NUCLEOTIDE SEQUENCE [LARGE SCALE GENOMIC DNA]</scope>
    <source>
        <strain evidence="1 2">DSM 24984</strain>
    </source>
</reference>
<comment type="caution">
    <text evidence="1">The sequence shown here is derived from an EMBL/GenBank/DDBJ whole genome shotgun (WGS) entry which is preliminary data.</text>
</comment>
<dbReference type="NCBIfam" id="TIGR02747">
    <property type="entry name" value="TraV"/>
    <property type="match status" value="1"/>
</dbReference>
<organism evidence="1 2">
    <name type="scientific">Seleniivibrio woodruffii</name>
    <dbReference type="NCBI Taxonomy" id="1078050"/>
    <lineage>
        <taxon>Bacteria</taxon>
        <taxon>Pseudomonadati</taxon>
        <taxon>Deferribacterota</taxon>
        <taxon>Deferribacteres</taxon>
        <taxon>Deferribacterales</taxon>
        <taxon>Geovibrionaceae</taxon>
        <taxon>Seleniivibrio</taxon>
    </lineage>
</organism>
<evidence type="ECO:0000313" key="2">
    <source>
        <dbReference type="Proteomes" id="UP000294614"/>
    </source>
</evidence>
<keyword evidence="2" id="KW-1185">Reference proteome</keyword>
<dbReference type="RefSeq" id="WP_165871340.1">
    <property type="nucleotide sequence ID" value="NZ_SMGG01000007.1"/>
</dbReference>
<protein>
    <submittedName>
        <fullName evidence="1">Conjugal transfer pilus assembly protein TraV</fullName>
    </submittedName>
</protein>
<dbReference type="AlphaFoldDB" id="A0A4R1K335"/>
<proteinExistence type="predicted"/>